<dbReference type="GO" id="GO:0008033">
    <property type="term" value="P:tRNA processing"/>
    <property type="evidence" value="ECO:0007669"/>
    <property type="project" value="UniProtKB-KW"/>
</dbReference>
<keyword evidence="3" id="KW-0819">tRNA processing</keyword>
<dbReference type="OrthoDB" id="17948at2759"/>
<dbReference type="Pfam" id="PF01876">
    <property type="entry name" value="RNase_P_p30"/>
    <property type="match status" value="1"/>
</dbReference>
<evidence type="ECO:0000256" key="3">
    <source>
        <dbReference type="ARBA" id="ARBA00022694"/>
    </source>
</evidence>
<dbReference type="GO" id="GO:0003723">
    <property type="term" value="F:RNA binding"/>
    <property type="evidence" value="ECO:0007669"/>
    <property type="project" value="TreeGrafter"/>
</dbReference>
<reference evidence="4 5" key="1">
    <citation type="submission" date="2019-07" db="EMBL/GenBank/DDBJ databases">
        <title>Draft genome assembly of a fouling barnacle, Amphibalanus amphitrite (Darwin, 1854): The first reference genome for Thecostraca.</title>
        <authorList>
            <person name="Kim W."/>
        </authorList>
    </citation>
    <scope>NUCLEOTIDE SEQUENCE [LARGE SCALE GENOMIC DNA]</scope>
    <source>
        <strain evidence="4">SNU_AA5</strain>
        <tissue evidence="4">Soma without cirri and trophi</tissue>
    </source>
</reference>
<comment type="caution">
    <text evidence="4">The sequence shown here is derived from an EMBL/GenBank/DDBJ whole genome shotgun (WGS) entry which is preliminary data.</text>
</comment>
<dbReference type="Proteomes" id="UP000440578">
    <property type="component" value="Unassembled WGS sequence"/>
</dbReference>
<dbReference type="PANTHER" id="PTHR13031:SF0">
    <property type="entry name" value="RIBONUCLEASE P PROTEIN SUBUNIT P30"/>
    <property type="match status" value="1"/>
</dbReference>
<accession>A0A6A4WTT2</accession>
<name>A0A6A4WTT2_AMPAM</name>
<proteinExistence type="inferred from homology"/>
<protein>
    <submittedName>
        <fullName evidence="4">Ribonuclease P protein subunit p30</fullName>
    </submittedName>
</protein>
<dbReference type="InterPro" id="IPR016195">
    <property type="entry name" value="Pol/histidinol_Pase-like"/>
</dbReference>
<evidence type="ECO:0000256" key="2">
    <source>
        <dbReference type="ARBA" id="ARBA00007331"/>
    </source>
</evidence>
<dbReference type="GO" id="GO:0005655">
    <property type="term" value="C:nucleolar ribonuclease P complex"/>
    <property type="evidence" value="ECO:0007669"/>
    <property type="project" value="TreeGrafter"/>
</dbReference>
<evidence type="ECO:0000313" key="4">
    <source>
        <dbReference type="EMBL" id="KAF0308669.1"/>
    </source>
</evidence>
<comment type="similarity">
    <text evidence="2">Belongs to the eukaryotic/archaeal RNase P protein component 3 family.</text>
</comment>
<dbReference type="SUPFAM" id="SSF89550">
    <property type="entry name" value="PHP domain-like"/>
    <property type="match status" value="1"/>
</dbReference>
<evidence type="ECO:0000256" key="1">
    <source>
        <dbReference type="ARBA" id="ARBA00004123"/>
    </source>
</evidence>
<comment type="subcellular location">
    <subcellularLocation>
        <location evidence="1">Nucleus</location>
    </subcellularLocation>
</comment>
<dbReference type="InterPro" id="IPR002738">
    <property type="entry name" value="RNase_P_p30"/>
</dbReference>
<evidence type="ECO:0000313" key="5">
    <source>
        <dbReference type="Proteomes" id="UP000440578"/>
    </source>
</evidence>
<sequence>MDVVTEDISGFFDLNISSSTQSDTTLQNVLDRAAMLGYNTVAVNVTADLDKLETVTSKKKKMRKAAPSAEEAAALTDGFPDPGAITFTAPVCPRTGRRMRVLKRVTLEFTGQGDLSRIGRSTNLKKFDLLAVQPTTQAAFNVACQTLSVDIICVDPASFRGFMLNRKLAGLAARRGVVIELVYAPALSAGSVRRQLLLTALTLTNITIGKNMIVSSGATHEHQLRGPHDVPYVYPLPV</sequence>
<gene>
    <name evidence="4" type="primary">Rpp30</name>
    <name evidence="4" type="ORF">FJT64_020122</name>
</gene>
<organism evidence="4 5">
    <name type="scientific">Amphibalanus amphitrite</name>
    <name type="common">Striped barnacle</name>
    <name type="synonym">Balanus amphitrite</name>
    <dbReference type="NCBI Taxonomy" id="1232801"/>
    <lineage>
        <taxon>Eukaryota</taxon>
        <taxon>Metazoa</taxon>
        <taxon>Ecdysozoa</taxon>
        <taxon>Arthropoda</taxon>
        <taxon>Crustacea</taxon>
        <taxon>Multicrustacea</taxon>
        <taxon>Cirripedia</taxon>
        <taxon>Thoracica</taxon>
        <taxon>Thoracicalcarea</taxon>
        <taxon>Balanomorpha</taxon>
        <taxon>Balanoidea</taxon>
        <taxon>Balanidae</taxon>
        <taxon>Amphibalaninae</taxon>
        <taxon>Amphibalanus</taxon>
    </lineage>
</organism>
<dbReference type="AlphaFoldDB" id="A0A6A4WTT2"/>
<dbReference type="PANTHER" id="PTHR13031">
    <property type="entry name" value="RIBONUCLEASE P SUBUNIT P30"/>
    <property type="match status" value="1"/>
</dbReference>
<dbReference type="EMBL" id="VIIS01000474">
    <property type="protein sequence ID" value="KAF0308669.1"/>
    <property type="molecule type" value="Genomic_DNA"/>
</dbReference>
<dbReference type="Gene3D" id="3.20.20.140">
    <property type="entry name" value="Metal-dependent hydrolases"/>
    <property type="match status" value="1"/>
</dbReference>
<keyword evidence="5" id="KW-1185">Reference proteome</keyword>